<dbReference type="AlphaFoldDB" id="A0A9P9EPL3"/>
<protein>
    <submittedName>
        <fullName evidence="1">Uncharacterized protein</fullName>
    </submittedName>
</protein>
<keyword evidence="2" id="KW-1185">Reference proteome</keyword>
<dbReference type="OrthoDB" id="4984416at2759"/>
<evidence type="ECO:0000313" key="1">
    <source>
        <dbReference type="EMBL" id="KAH7140811.1"/>
    </source>
</evidence>
<name>A0A9P9EPL3_9HYPO</name>
<comment type="caution">
    <text evidence="1">The sequence shown here is derived from an EMBL/GenBank/DDBJ whole genome shotgun (WGS) entry which is preliminary data.</text>
</comment>
<proteinExistence type="predicted"/>
<organism evidence="1 2">
    <name type="scientific">Dactylonectria macrodidyma</name>
    <dbReference type="NCBI Taxonomy" id="307937"/>
    <lineage>
        <taxon>Eukaryota</taxon>
        <taxon>Fungi</taxon>
        <taxon>Dikarya</taxon>
        <taxon>Ascomycota</taxon>
        <taxon>Pezizomycotina</taxon>
        <taxon>Sordariomycetes</taxon>
        <taxon>Hypocreomycetidae</taxon>
        <taxon>Hypocreales</taxon>
        <taxon>Nectriaceae</taxon>
        <taxon>Dactylonectria</taxon>
    </lineage>
</organism>
<accession>A0A9P9EPL3</accession>
<reference evidence="1" key="1">
    <citation type="journal article" date="2021" name="Nat. Commun.">
        <title>Genetic determinants of endophytism in the Arabidopsis root mycobiome.</title>
        <authorList>
            <person name="Mesny F."/>
            <person name="Miyauchi S."/>
            <person name="Thiergart T."/>
            <person name="Pickel B."/>
            <person name="Atanasova L."/>
            <person name="Karlsson M."/>
            <person name="Huettel B."/>
            <person name="Barry K.W."/>
            <person name="Haridas S."/>
            <person name="Chen C."/>
            <person name="Bauer D."/>
            <person name="Andreopoulos W."/>
            <person name="Pangilinan J."/>
            <person name="LaButti K."/>
            <person name="Riley R."/>
            <person name="Lipzen A."/>
            <person name="Clum A."/>
            <person name="Drula E."/>
            <person name="Henrissat B."/>
            <person name="Kohler A."/>
            <person name="Grigoriev I.V."/>
            <person name="Martin F.M."/>
            <person name="Hacquard S."/>
        </authorList>
    </citation>
    <scope>NUCLEOTIDE SEQUENCE</scope>
    <source>
        <strain evidence="1">MPI-CAGE-AT-0147</strain>
    </source>
</reference>
<dbReference type="Proteomes" id="UP000738349">
    <property type="component" value="Unassembled WGS sequence"/>
</dbReference>
<gene>
    <name evidence="1" type="ORF">EDB81DRAFT_65172</name>
</gene>
<evidence type="ECO:0000313" key="2">
    <source>
        <dbReference type="Proteomes" id="UP000738349"/>
    </source>
</evidence>
<dbReference type="EMBL" id="JAGMUV010000011">
    <property type="protein sequence ID" value="KAH7140811.1"/>
    <property type="molecule type" value="Genomic_DNA"/>
</dbReference>
<sequence>MSSSTTDPEDIHTALKRCLKAFDELLAEIKEHRIALGIPQEPAVQRMKEQLQKWASDFGADLPCSSKLSLDHKFRNHSYPKEMTLIELRNMGEDIVNRKS</sequence>